<accession>C8VGA8</accession>
<dbReference type="OrthoDB" id="3140657at2759"/>
<organism evidence="2 3">
    <name type="scientific">Emericella nidulans (strain FGSC A4 / ATCC 38163 / CBS 112.46 / NRRL 194 / M139)</name>
    <name type="common">Aspergillus nidulans</name>
    <dbReference type="NCBI Taxonomy" id="227321"/>
    <lineage>
        <taxon>Eukaryota</taxon>
        <taxon>Fungi</taxon>
        <taxon>Dikarya</taxon>
        <taxon>Ascomycota</taxon>
        <taxon>Pezizomycotina</taxon>
        <taxon>Eurotiomycetes</taxon>
        <taxon>Eurotiomycetidae</taxon>
        <taxon>Eurotiales</taxon>
        <taxon>Aspergillaceae</taxon>
        <taxon>Aspergillus</taxon>
        <taxon>Aspergillus subgen. Nidulantes</taxon>
    </lineage>
</organism>
<name>Q5B1S1_EMENI</name>
<reference evidence="3" key="1">
    <citation type="journal article" date="2005" name="Nature">
        <title>Sequencing of Aspergillus nidulans and comparative analysis with A. fumigatus and A. oryzae.</title>
        <authorList>
            <person name="Galagan J.E."/>
            <person name="Calvo S.E."/>
            <person name="Cuomo C."/>
            <person name="Ma L.J."/>
            <person name="Wortman J.R."/>
            <person name="Batzoglou S."/>
            <person name="Lee S.I."/>
            <person name="Basturkmen M."/>
            <person name="Spevak C.C."/>
            <person name="Clutterbuck J."/>
            <person name="Kapitonov V."/>
            <person name="Jurka J."/>
            <person name="Scazzocchio C."/>
            <person name="Farman M."/>
            <person name="Butler J."/>
            <person name="Purcell S."/>
            <person name="Harris S."/>
            <person name="Braus G.H."/>
            <person name="Draht O."/>
            <person name="Busch S."/>
            <person name="D'Enfert C."/>
            <person name="Bouchier C."/>
            <person name="Goldman G.H."/>
            <person name="Bell-Pedersen D."/>
            <person name="Griffiths-Jones S."/>
            <person name="Doonan J.H."/>
            <person name="Yu J."/>
            <person name="Vienken K."/>
            <person name="Pain A."/>
            <person name="Freitag M."/>
            <person name="Selker E.U."/>
            <person name="Archer D.B."/>
            <person name="Penalva M.A."/>
            <person name="Oakley B.R."/>
            <person name="Momany M."/>
            <person name="Tanaka T."/>
            <person name="Kumagai T."/>
            <person name="Asai K."/>
            <person name="Machida M."/>
            <person name="Nierman W.C."/>
            <person name="Denning D.W."/>
            <person name="Caddick M."/>
            <person name="Hynes M."/>
            <person name="Paoletti M."/>
            <person name="Fischer R."/>
            <person name="Miller B."/>
            <person name="Dyer P."/>
            <person name="Sachs M.S."/>
            <person name="Osmani S.A."/>
            <person name="Birren B.W."/>
        </authorList>
    </citation>
    <scope>NUCLEOTIDE SEQUENCE [LARGE SCALE GENOMIC DNA]</scope>
    <source>
        <strain evidence="3">FGSC A4 / ATCC 38163 / CBS 112.46 / NRRL 194 / M139</strain>
    </source>
</reference>
<accession>Q5B1S1</accession>
<evidence type="ECO:0000313" key="3">
    <source>
        <dbReference type="Proteomes" id="UP000000560"/>
    </source>
</evidence>
<dbReference type="InterPro" id="IPR032675">
    <property type="entry name" value="LRR_dom_sf"/>
</dbReference>
<protein>
    <recommendedName>
        <fullName evidence="1">F-box domain-containing protein</fullName>
    </recommendedName>
</protein>
<dbReference type="SUPFAM" id="SSF52047">
    <property type="entry name" value="RNI-like"/>
    <property type="match status" value="1"/>
</dbReference>
<feature type="domain" description="F-box" evidence="1">
    <location>
        <begin position="1"/>
        <end position="46"/>
    </location>
</feature>
<dbReference type="Gene3D" id="3.80.10.10">
    <property type="entry name" value="Ribonuclease Inhibitor"/>
    <property type="match status" value="1"/>
</dbReference>
<keyword evidence="3" id="KW-1185">Reference proteome</keyword>
<dbReference type="InterPro" id="IPR001810">
    <property type="entry name" value="F-box_dom"/>
</dbReference>
<dbReference type="PANTHER" id="PTHR42057">
    <property type="entry name" value="F-BOX DOMAIN PROTEIN (AFU_ORTHOLOGUE AFUA_4G00200)"/>
    <property type="match status" value="1"/>
</dbReference>
<dbReference type="GeneID" id="2871801"/>
<dbReference type="eggNOG" id="ENOG502S8UP">
    <property type="taxonomic scope" value="Eukaryota"/>
</dbReference>
<dbReference type="RefSeq" id="XP_663113.1">
    <property type="nucleotide sequence ID" value="XM_658021.1"/>
</dbReference>
<dbReference type="HOGENOM" id="CLU_034857_1_0_1"/>
<dbReference type="OMA" id="WECPEET"/>
<sequence length="413" mass="47688">MAGITSLPTEIIRHIFSYADQESQKALRLTTRRLGAIGQQSVFQTLSPPESQYGAEKDVASRLFSYLKEMPQLQSAAVRFHWECPEETYDVQQDESFRSEVIQEGLKALAAIPGLKELALQEMYNVNETGPEAVANRNKILSRLKSLRLNITNRSRWINGSSDYERPEPHKFFPELPSVWLEPCMSNLQHLTLYSSIYIGFTPKCDLGGLHFPKLKTLAFGNHAFIHDSQLDWILSHAATLTALYLDDCTIIYEAAVSSYSVQEGRTLLTFDAFRPHPHLPENKLYTSYDTRWADYFRAFKDKLVHLKDFRYGSAPNWWEDETTPFESEQKIRIGFGKESYLTFASGILPCEYMEHFYWWIRTKRAVVTANWRDYLEYVHGEKLEVSEDDKKALEELCKKVGLSWSVSSSEDK</sequence>
<gene>
    <name evidence="2" type="ORF">ANIA_05509</name>
</gene>
<dbReference type="PANTHER" id="PTHR42057:SF2">
    <property type="entry name" value="F-BOX DOMAIN PROTEIN (AFU_ORTHOLOGUE AFUA_4G00200)-RELATED"/>
    <property type="match status" value="1"/>
</dbReference>
<dbReference type="PROSITE" id="PS50181">
    <property type="entry name" value="FBOX"/>
    <property type="match status" value="1"/>
</dbReference>
<dbReference type="Proteomes" id="UP000000560">
    <property type="component" value="Chromosome V"/>
</dbReference>
<proteinExistence type="predicted"/>
<dbReference type="KEGG" id="ani:ANIA_05509"/>
<reference evidence="3" key="2">
    <citation type="journal article" date="2009" name="Fungal Genet. Biol.">
        <title>The 2008 update of the Aspergillus nidulans genome annotation: a community effort.</title>
        <authorList>
            <person name="Wortman J.R."/>
            <person name="Gilsenan J.M."/>
            <person name="Joardar V."/>
            <person name="Deegan J."/>
            <person name="Clutterbuck J."/>
            <person name="Andersen M.R."/>
            <person name="Archer D."/>
            <person name="Bencina M."/>
            <person name="Braus G."/>
            <person name="Coutinho P."/>
            <person name="von Dohren H."/>
            <person name="Doonan J."/>
            <person name="Driessen A.J."/>
            <person name="Durek P."/>
            <person name="Espeso E."/>
            <person name="Fekete E."/>
            <person name="Flipphi M."/>
            <person name="Estrada C.G."/>
            <person name="Geysens S."/>
            <person name="Goldman G."/>
            <person name="de Groot P.W."/>
            <person name="Hansen K."/>
            <person name="Harris S.D."/>
            <person name="Heinekamp T."/>
            <person name="Helmstaedt K."/>
            <person name="Henrissat B."/>
            <person name="Hofmann G."/>
            <person name="Homan T."/>
            <person name="Horio T."/>
            <person name="Horiuchi H."/>
            <person name="James S."/>
            <person name="Jones M."/>
            <person name="Karaffa L."/>
            <person name="Karanyi Z."/>
            <person name="Kato M."/>
            <person name="Keller N."/>
            <person name="Kelly D.E."/>
            <person name="Kiel J.A."/>
            <person name="Kim J.M."/>
            <person name="van der Klei I.J."/>
            <person name="Klis F.M."/>
            <person name="Kovalchuk A."/>
            <person name="Krasevec N."/>
            <person name="Kubicek C.P."/>
            <person name="Liu B."/>
            <person name="Maccabe A."/>
            <person name="Meyer V."/>
            <person name="Mirabito P."/>
            <person name="Miskei M."/>
            <person name="Mos M."/>
            <person name="Mullins J."/>
            <person name="Nelson D.R."/>
            <person name="Nielsen J."/>
            <person name="Oakley B.R."/>
            <person name="Osmani S.A."/>
            <person name="Pakula T."/>
            <person name="Paszewski A."/>
            <person name="Paulsen I."/>
            <person name="Pilsyk S."/>
            <person name="Pocsi I."/>
            <person name="Punt P.J."/>
            <person name="Ram A.F."/>
            <person name="Ren Q."/>
            <person name="Robellet X."/>
            <person name="Robson G."/>
            <person name="Seiboth B."/>
            <person name="van Solingen P."/>
            <person name="Specht T."/>
            <person name="Sun J."/>
            <person name="Taheri-Talesh N."/>
            <person name="Takeshita N."/>
            <person name="Ussery D."/>
            <person name="vanKuyk P.A."/>
            <person name="Visser H."/>
            <person name="van de Vondervoort P.J."/>
            <person name="de Vries R.P."/>
            <person name="Walton J."/>
            <person name="Xiang X."/>
            <person name="Xiong Y."/>
            <person name="Zeng A.P."/>
            <person name="Brandt B.W."/>
            <person name="Cornell M.J."/>
            <person name="van den Hondel C.A."/>
            <person name="Visser J."/>
            <person name="Oliver S.G."/>
            <person name="Turner G."/>
        </authorList>
    </citation>
    <scope>GENOME REANNOTATION</scope>
    <source>
        <strain evidence="3">FGSC A4 / ATCC 38163 / CBS 112.46 / NRRL 194 / M139</strain>
    </source>
</reference>
<evidence type="ECO:0000259" key="1">
    <source>
        <dbReference type="PROSITE" id="PS50181"/>
    </source>
</evidence>
<dbReference type="AlphaFoldDB" id="Q5B1S1"/>
<dbReference type="EMBL" id="BN001305">
    <property type="protein sequence ID" value="CBF81774.1"/>
    <property type="molecule type" value="Genomic_DNA"/>
</dbReference>
<dbReference type="InParanoid" id="Q5B1S1"/>
<evidence type="ECO:0000313" key="2">
    <source>
        <dbReference type="EMBL" id="CBF81774.1"/>
    </source>
</evidence>